<keyword evidence="2" id="KW-1185">Reference proteome</keyword>
<dbReference type="InterPro" id="IPR006311">
    <property type="entry name" value="TAT_signal"/>
</dbReference>
<gene>
    <name evidence="1" type="ORF">BJY16_007044</name>
</gene>
<proteinExistence type="predicted"/>
<accession>A0A7W7H3Z6</accession>
<dbReference type="PROSITE" id="PS51318">
    <property type="entry name" value="TAT"/>
    <property type="match status" value="1"/>
</dbReference>
<organism evidence="1 2">
    <name type="scientific">Actinoplanes octamycinicus</name>
    <dbReference type="NCBI Taxonomy" id="135948"/>
    <lineage>
        <taxon>Bacteria</taxon>
        <taxon>Bacillati</taxon>
        <taxon>Actinomycetota</taxon>
        <taxon>Actinomycetes</taxon>
        <taxon>Micromonosporales</taxon>
        <taxon>Micromonosporaceae</taxon>
        <taxon>Actinoplanes</taxon>
    </lineage>
</organism>
<evidence type="ECO:0000313" key="2">
    <source>
        <dbReference type="Proteomes" id="UP000546162"/>
    </source>
</evidence>
<sequence length="112" mass="11120">MCTEPGTHGLTRRAALFGGAGVAAAVAVGAPAQAAAGGRGLRDLTYPLGPDTPAFSPGEEAVRRTVTTIPADGYRNAGQCSGLQAGVKARAGRAARPEQCLNRAGSAARCTA</sequence>
<comment type="caution">
    <text evidence="1">The sequence shown here is derived from an EMBL/GenBank/DDBJ whole genome shotgun (WGS) entry which is preliminary data.</text>
</comment>
<protein>
    <submittedName>
        <fullName evidence="1">Uncharacterized protein</fullName>
    </submittedName>
</protein>
<dbReference type="Proteomes" id="UP000546162">
    <property type="component" value="Unassembled WGS sequence"/>
</dbReference>
<dbReference type="EMBL" id="JACHNB010000001">
    <property type="protein sequence ID" value="MBB4743585.1"/>
    <property type="molecule type" value="Genomic_DNA"/>
</dbReference>
<name>A0A7W7H3Z6_9ACTN</name>
<evidence type="ECO:0000313" key="1">
    <source>
        <dbReference type="EMBL" id="MBB4743585.1"/>
    </source>
</evidence>
<reference evidence="1 2" key="1">
    <citation type="submission" date="2020-08" db="EMBL/GenBank/DDBJ databases">
        <title>Sequencing the genomes of 1000 actinobacteria strains.</title>
        <authorList>
            <person name="Klenk H.-P."/>
        </authorList>
    </citation>
    <scope>NUCLEOTIDE SEQUENCE [LARGE SCALE GENOMIC DNA]</scope>
    <source>
        <strain evidence="1 2">DSM 45809</strain>
    </source>
</reference>
<dbReference type="RefSeq" id="WP_185043848.1">
    <property type="nucleotide sequence ID" value="NZ_BAABFG010000005.1"/>
</dbReference>
<dbReference type="AlphaFoldDB" id="A0A7W7H3Z6"/>